<sequence>MEVVPGFQKFSTLLSLSSPELQMYCTRRRHVRTGTRMRTSSSLYDKFAEFGIQEARKCTNIYPFPVDDKFRNMIAVDGKTTLRTEAFQSLKIRFLRSLTIDGNDTMQVFDFAAFPKPEFDLPIFCANFFSTVNMNIIVLDLNPLYDVTHNEDCQKMYYSSLMPIAQKYIELLPWGDKITSESLKFFSPFVIWTKFTASKYKQDVLYSAFMDYFKAWLKLMDESVPEKNAVKILSNKEAQHQYLLWRATKDPGHPILKRLLGENLSE</sequence>
<evidence type="ECO:0000313" key="3">
    <source>
        <dbReference type="EMBL" id="KAH9329565.1"/>
    </source>
</evidence>
<evidence type="ECO:0000256" key="2">
    <source>
        <dbReference type="ARBA" id="ARBA00023002"/>
    </source>
</evidence>
<dbReference type="PANTHER" id="PTHR34557">
    <property type="entry name" value="PHYTOCHROMOBILIN:FERREDOXIN OXIDOREDUCTASE, CHLOROPLASTIC"/>
    <property type="match status" value="1"/>
</dbReference>
<dbReference type="Gene3D" id="3.40.1500.20">
    <property type="match status" value="1"/>
</dbReference>
<evidence type="ECO:0008006" key="5">
    <source>
        <dbReference type="Google" id="ProtNLM"/>
    </source>
</evidence>
<organism evidence="3 4">
    <name type="scientific">Taxus chinensis</name>
    <name type="common">Chinese yew</name>
    <name type="synonym">Taxus wallichiana var. chinensis</name>
    <dbReference type="NCBI Taxonomy" id="29808"/>
    <lineage>
        <taxon>Eukaryota</taxon>
        <taxon>Viridiplantae</taxon>
        <taxon>Streptophyta</taxon>
        <taxon>Embryophyta</taxon>
        <taxon>Tracheophyta</taxon>
        <taxon>Spermatophyta</taxon>
        <taxon>Pinopsida</taxon>
        <taxon>Pinidae</taxon>
        <taxon>Conifers II</taxon>
        <taxon>Cupressales</taxon>
        <taxon>Taxaceae</taxon>
        <taxon>Taxus</taxon>
    </lineage>
</organism>
<reference evidence="3 4" key="1">
    <citation type="journal article" date="2021" name="Nat. Plants">
        <title>The Taxus genome provides insights into paclitaxel biosynthesis.</title>
        <authorList>
            <person name="Xiong X."/>
            <person name="Gou J."/>
            <person name="Liao Q."/>
            <person name="Li Y."/>
            <person name="Zhou Q."/>
            <person name="Bi G."/>
            <person name="Li C."/>
            <person name="Du R."/>
            <person name="Wang X."/>
            <person name="Sun T."/>
            <person name="Guo L."/>
            <person name="Liang H."/>
            <person name="Lu P."/>
            <person name="Wu Y."/>
            <person name="Zhang Z."/>
            <person name="Ro D.K."/>
            <person name="Shang Y."/>
            <person name="Huang S."/>
            <person name="Yan J."/>
        </authorList>
    </citation>
    <scope>NUCLEOTIDE SEQUENCE [LARGE SCALE GENOMIC DNA]</scope>
    <source>
        <strain evidence="3">Ta-2019</strain>
    </source>
</reference>
<accession>A0AA38GZQ4</accession>
<keyword evidence="4" id="KW-1185">Reference proteome</keyword>
<dbReference type="EMBL" id="JAHRHJ020000001">
    <property type="protein sequence ID" value="KAH9329565.1"/>
    <property type="molecule type" value="Genomic_DNA"/>
</dbReference>
<comment type="caution">
    <text evidence="3">The sequence shown here is derived from an EMBL/GenBank/DDBJ whole genome shotgun (WGS) entry which is preliminary data.</text>
</comment>
<dbReference type="GO" id="GO:0050897">
    <property type="term" value="F:cobalt ion binding"/>
    <property type="evidence" value="ECO:0007669"/>
    <property type="project" value="InterPro"/>
</dbReference>
<dbReference type="GO" id="GO:0010024">
    <property type="term" value="P:phytochromobilin biosynthetic process"/>
    <property type="evidence" value="ECO:0007669"/>
    <property type="project" value="InterPro"/>
</dbReference>
<proteinExistence type="inferred from homology"/>
<evidence type="ECO:0000313" key="4">
    <source>
        <dbReference type="Proteomes" id="UP000824469"/>
    </source>
</evidence>
<comment type="similarity">
    <text evidence="1">Belongs to the HY2 family.</text>
</comment>
<keyword evidence="2" id="KW-0560">Oxidoreductase</keyword>
<dbReference type="Pfam" id="PF05996">
    <property type="entry name" value="Fe_bilin_red"/>
    <property type="match status" value="1"/>
</dbReference>
<dbReference type="PANTHER" id="PTHR34557:SF1">
    <property type="entry name" value="PHYTOCHROMOBILIN:FERREDOXIN OXIDOREDUCTASE, CHLOROPLASTIC"/>
    <property type="match status" value="1"/>
</dbReference>
<dbReference type="AlphaFoldDB" id="A0AA38GZQ4"/>
<evidence type="ECO:0000256" key="1">
    <source>
        <dbReference type="ARBA" id="ARBA00006908"/>
    </source>
</evidence>
<gene>
    <name evidence="3" type="ORF">KI387_001673</name>
</gene>
<protein>
    <recommendedName>
        <fullName evidence="5">Phytochromobilin:ferredoxin oxidoreductase, chloroplastic</fullName>
    </recommendedName>
</protein>
<feature type="non-terminal residue" evidence="3">
    <location>
        <position position="1"/>
    </location>
</feature>
<dbReference type="InterPro" id="IPR009249">
    <property type="entry name" value="Ferredoxin-dep_bilin_Rdtase"/>
</dbReference>
<dbReference type="Proteomes" id="UP000824469">
    <property type="component" value="Unassembled WGS sequence"/>
</dbReference>
<dbReference type="GO" id="GO:0050619">
    <property type="term" value="F:phytochromobilin:ferredoxin oxidoreductase activity"/>
    <property type="evidence" value="ECO:0007669"/>
    <property type="project" value="TreeGrafter"/>
</dbReference>
<name>A0AA38GZQ4_TAXCH</name>